<feature type="transmembrane region" description="Helical" evidence="1">
    <location>
        <begin position="55"/>
        <end position="82"/>
    </location>
</feature>
<keyword evidence="1" id="KW-0812">Transmembrane</keyword>
<dbReference type="Proteomes" id="UP001240171">
    <property type="component" value="Unassembled WGS sequence"/>
</dbReference>
<feature type="transmembrane region" description="Helical" evidence="1">
    <location>
        <begin position="125"/>
        <end position="150"/>
    </location>
</feature>
<evidence type="ECO:0000313" key="3">
    <source>
        <dbReference type="Proteomes" id="UP001240171"/>
    </source>
</evidence>
<name>A0ABT9CCG8_9BACL</name>
<comment type="caution">
    <text evidence="2">The sequence shown here is derived from an EMBL/GenBank/DDBJ whole genome shotgun (WGS) entry which is preliminary data.</text>
</comment>
<feature type="transmembrane region" description="Helical" evidence="1">
    <location>
        <begin position="12"/>
        <end position="35"/>
    </location>
</feature>
<evidence type="ECO:0000313" key="2">
    <source>
        <dbReference type="EMBL" id="MDO7906963.1"/>
    </source>
</evidence>
<organism evidence="2 3">
    <name type="scientific">Paenibacillus lacisoli</name>
    <dbReference type="NCBI Taxonomy" id="3064525"/>
    <lineage>
        <taxon>Bacteria</taxon>
        <taxon>Bacillati</taxon>
        <taxon>Bacillota</taxon>
        <taxon>Bacilli</taxon>
        <taxon>Bacillales</taxon>
        <taxon>Paenibacillaceae</taxon>
        <taxon>Paenibacillus</taxon>
    </lineage>
</organism>
<sequence>MGRQPQAGRYTVLRKIAAGLVIAIPFLAIVITLLVSADGNFGRVLSLIPRHLTGLSFGSVLARLLWILIAGLCLAAFLWGLLQPKRFTFAEELWNEGRTSPPTGENVKAEGKDYSQRSDFAIDPVIMLTLLVMVNAVYILFVVIQFSYFFGAWEGLLPKDMTYAAYARKGFFELILVSSLNFTLLLITLRYALDHARLVLQRLNQFMLFILAGCSGVMLFSAYMKLAMYEEAYGYTYTRIHVSWCMPL</sequence>
<feature type="transmembrane region" description="Helical" evidence="1">
    <location>
        <begin position="205"/>
        <end position="224"/>
    </location>
</feature>
<evidence type="ECO:0000256" key="1">
    <source>
        <dbReference type="SAM" id="Phobius"/>
    </source>
</evidence>
<feature type="transmembrane region" description="Helical" evidence="1">
    <location>
        <begin position="170"/>
        <end position="193"/>
    </location>
</feature>
<keyword evidence="1" id="KW-1133">Transmembrane helix</keyword>
<proteinExistence type="predicted"/>
<keyword evidence="1" id="KW-0472">Membrane</keyword>
<dbReference type="RefSeq" id="WP_305024164.1">
    <property type="nucleotide sequence ID" value="NZ_JAUQTB010000005.1"/>
</dbReference>
<keyword evidence="3" id="KW-1185">Reference proteome</keyword>
<protein>
    <submittedName>
        <fullName evidence="2">DUF4173 domain-containing protein</fullName>
    </submittedName>
</protein>
<dbReference type="Pfam" id="PF13687">
    <property type="entry name" value="DUF4153"/>
    <property type="match status" value="1"/>
</dbReference>
<reference evidence="2 3" key="1">
    <citation type="submission" date="2023-07" db="EMBL/GenBank/DDBJ databases">
        <title>Paenibacillus sp. JX-17 nov. isolated from soil.</title>
        <authorList>
            <person name="Wan Y."/>
            <person name="Liu B."/>
        </authorList>
    </citation>
    <scope>NUCLEOTIDE SEQUENCE [LARGE SCALE GENOMIC DNA]</scope>
    <source>
        <strain evidence="2 3">JX-17</strain>
    </source>
</reference>
<dbReference type="InterPro" id="IPR025291">
    <property type="entry name" value="DUF4153"/>
</dbReference>
<accession>A0ABT9CCG8</accession>
<gene>
    <name evidence="2" type="ORF">Q5741_11105</name>
</gene>
<dbReference type="EMBL" id="JAUQTB010000005">
    <property type="protein sequence ID" value="MDO7906963.1"/>
    <property type="molecule type" value="Genomic_DNA"/>
</dbReference>